<dbReference type="GO" id="GO:0009539">
    <property type="term" value="C:photosystem II reaction center"/>
    <property type="evidence" value="ECO:0007669"/>
    <property type="project" value="InterPro"/>
</dbReference>
<name>A0A3Q9R244_9TRAC</name>
<dbReference type="RefSeq" id="YP_009555712.1">
    <property type="nucleotide sequence ID" value="NC_040926.1"/>
</dbReference>
<dbReference type="GO" id="GO:0015979">
    <property type="term" value="P:photosynthesis"/>
    <property type="evidence" value="ECO:0007669"/>
    <property type="project" value="InterPro"/>
</dbReference>
<dbReference type="InterPro" id="IPR003687">
    <property type="entry name" value="PSII_PsbK"/>
</dbReference>
<sequence>MPVMLDIPSRNTAYPSPVLAKLPEAHAISDPIVNVMPIIPLLPPPPAPAWQAPASPR</sequence>
<accession>A0A3Q9R244</accession>
<dbReference type="AlphaFoldDB" id="A0A3Q9R244"/>
<dbReference type="GeneID" id="39109937"/>
<dbReference type="InterPro" id="IPR037270">
    <property type="entry name" value="PSII_PsbK_sf"/>
</dbReference>
<proteinExistence type="predicted"/>
<evidence type="ECO:0000313" key="1">
    <source>
        <dbReference type="EMBL" id="AZU95829.1"/>
    </source>
</evidence>
<organism evidence="1">
    <name type="scientific">Selaginella kraussiana</name>
    <dbReference type="NCBI Taxonomy" id="81964"/>
    <lineage>
        <taxon>Eukaryota</taxon>
        <taxon>Viridiplantae</taxon>
        <taxon>Streptophyta</taxon>
        <taxon>Embryophyta</taxon>
        <taxon>Tracheophyta</taxon>
        <taxon>Lycopodiopsida</taxon>
        <taxon>Selaginellales</taxon>
        <taxon>Selaginellaceae</taxon>
        <taxon>Selaginella</taxon>
    </lineage>
</organism>
<keyword evidence="1" id="KW-0934">Plastid</keyword>
<gene>
    <name evidence="1" type="primary">psbK</name>
</gene>
<reference evidence="1" key="1">
    <citation type="journal article" date="2018" name="New Phytol.">
        <title>Lycophyte plastid genomics: extreme variation in GC, gene and intron content and multiple inversions between a direct and inverted orientation of the rRNA repeat.</title>
        <authorList>
            <person name="Mower J.P."/>
            <person name="Ma P.F."/>
            <person name="Grewe F."/>
            <person name="Taylor A."/>
            <person name="Michael T.P."/>
            <person name="VanBuren R."/>
            <person name="Qiu Y.L."/>
        </authorList>
    </citation>
    <scope>NUCLEOTIDE SEQUENCE</scope>
</reference>
<geneLocation type="plastid" evidence="1"/>
<dbReference type="SUPFAM" id="SSF161037">
    <property type="entry name" value="Photosystem II reaction center protein K, PsbK"/>
    <property type="match status" value="1"/>
</dbReference>
<dbReference type="Pfam" id="PF02533">
    <property type="entry name" value="PsbK"/>
    <property type="match status" value="1"/>
</dbReference>
<dbReference type="EMBL" id="MH549643">
    <property type="protein sequence ID" value="AZU95829.1"/>
    <property type="molecule type" value="Genomic_DNA"/>
</dbReference>
<protein>
    <submittedName>
        <fullName evidence="1">Photosystem II subunit K</fullName>
    </submittedName>
</protein>